<dbReference type="AlphaFoldDB" id="A0A2P7MVA3"/>
<reference evidence="2 3" key="1">
    <citation type="journal article" date="2018" name="Environ. Microbiol.">
        <title>Ecological and genomic features of two widespread freshwater picocyanobacteria.</title>
        <authorList>
            <person name="Cabello-Yeves P.J."/>
            <person name="Picazo A."/>
            <person name="Camacho A."/>
            <person name="Callieri C."/>
            <person name="Rosselli R."/>
            <person name="Roda-Garcia J.J."/>
            <person name="Coutinho F.H."/>
            <person name="Rodriguez-Valera F."/>
        </authorList>
    </citation>
    <scope>NUCLEOTIDE SEQUENCE [LARGE SCALE GENOMIC DNA]</scope>
    <source>
        <strain evidence="2 3">Tous</strain>
    </source>
</reference>
<gene>
    <name evidence="2" type="ORF">C7K55_07115</name>
</gene>
<proteinExistence type="predicted"/>
<dbReference type="CDD" id="cd01635">
    <property type="entry name" value="Glycosyltransferase_GTB-type"/>
    <property type="match status" value="1"/>
</dbReference>
<feature type="domain" description="Glycosyl transferase family 1" evidence="1">
    <location>
        <begin position="29"/>
        <end position="77"/>
    </location>
</feature>
<dbReference type="Gene3D" id="3.40.50.2000">
    <property type="entry name" value="Glycogen Phosphorylase B"/>
    <property type="match status" value="1"/>
</dbReference>
<dbReference type="Proteomes" id="UP000243002">
    <property type="component" value="Unassembled WGS sequence"/>
</dbReference>
<evidence type="ECO:0000259" key="1">
    <source>
        <dbReference type="Pfam" id="PF00534"/>
    </source>
</evidence>
<dbReference type="EMBL" id="PXXO01000007">
    <property type="protein sequence ID" value="PSJ05119.1"/>
    <property type="molecule type" value="Genomic_DNA"/>
</dbReference>
<evidence type="ECO:0000313" key="3">
    <source>
        <dbReference type="Proteomes" id="UP000243002"/>
    </source>
</evidence>
<dbReference type="OrthoDB" id="440232at2"/>
<dbReference type="SUPFAM" id="SSF53756">
    <property type="entry name" value="UDP-Glycosyltransferase/glycogen phosphorylase"/>
    <property type="match status" value="1"/>
</dbReference>
<dbReference type="Pfam" id="PF00534">
    <property type="entry name" value="Glycos_transf_1"/>
    <property type="match status" value="1"/>
</dbReference>
<sequence length="88" mass="9452">MFLASAAEAISLGAIPNWLQEERALLFILPPDKLLALYGCCNVFLSLHRSEGFGRGMAEALQLGVDVITMAYGGNTDFCTGPLAHPVR</sequence>
<dbReference type="InterPro" id="IPR001296">
    <property type="entry name" value="Glyco_trans_1"/>
</dbReference>
<dbReference type="GO" id="GO:0016757">
    <property type="term" value="F:glycosyltransferase activity"/>
    <property type="evidence" value="ECO:0007669"/>
    <property type="project" value="InterPro"/>
</dbReference>
<accession>A0A2P7MVA3</accession>
<evidence type="ECO:0000313" key="2">
    <source>
        <dbReference type="EMBL" id="PSJ05119.1"/>
    </source>
</evidence>
<keyword evidence="3" id="KW-1185">Reference proteome</keyword>
<protein>
    <recommendedName>
        <fullName evidence="1">Glycosyl transferase family 1 domain-containing protein</fullName>
    </recommendedName>
</protein>
<name>A0A2P7MVA3_9CYAN</name>
<organism evidence="2 3">
    <name type="scientific">Cyanobium usitatum str. Tous</name>
    <dbReference type="NCBI Taxonomy" id="2116684"/>
    <lineage>
        <taxon>Bacteria</taxon>
        <taxon>Bacillati</taxon>
        <taxon>Cyanobacteriota</taxon>
        <taxon>Cyanophyceae</taxon>
        <taxon>Synechococcales</taxon>
        <taxon>Prochlorococcaceae</taxon>
        <taxon>Cyanobium</taxon>
    </lineage>
</organism>
<comment type="caution">
    <text evidence="2">The sequence shown here is derived from an EMBL/GenBank/DDBJ whole genome shotgun (WGS) entry which is preliminary data.</text>
</comment>